<organism evidence="1 2">
    <name type="scientific">Dietzia psychralcaliphila</name>
    <dbReference type="NCBI Taxonomy" id="139021"/>
    <lineage>
        <taxon>Bacteria</taxon>
        <taxon>Bacillati</taxon>
        <taxon>Actinomycetota</taxon>
        <taxon>Actinomycetes</taxon>
        <taxon>Mycobacteriales</taxon>
        <taxon>Dietziaceae</taxon>
        <taxon>Dietzia</taxon>
    </lineage>
</organism>
<accession>A0AAD0JNT2</accession>
<evidence type="ECO:0000313" key="1">
    <source>
        <dbReference type="EMBL" id="AWH94745.1"/>
    </source>
</evidence>
<name>A0AAD0JNT2_9ACTN</name>
<dbReference type="AlphaFoldDB" id="A0AAD0JNT2"/>
<dbReference type="Proteomes" id="UP000244903">
    <property type="component" value="Chromosome"/>
</dbReference>
<dbReference type="EMBL" id="CP015453">
    <property type="protein sequence ID" value="AWH94745.1"/>
    <property type="molecule type" value="Genomic_DNA"/>
</dbReference>
<protein>
    <submittedName>
        <fullName evidence="1">Uncharacterized protein</fullName>
    </submittedName>
</protein>
<dbReference type="RefSeq" id="WP_107748822.1">
    <property type="nucleotide sequence ID" value="NZ_CP015453.1"/>
</dbReference>
<dbReference type="KEGG" id="dpc:A6048_03635"/>
<evidence type="ECO:0000313" key="2">
    <source>
        <dbReference type="Proteomes" id="UP000244903"/>
    </source>
</evidence>
<sequence length="66" mass="6619">MDLTGSLLDAGNSAFEVIYGSADGGTGSAFLDTLITTPVYLYNSLLMLIGGFGGDLGSTGVFPVPA</sequence>
<proteinExistence type="predicted"/>
<reference evidence="1 2" key="1">
    <citation type="submission" date="2016-04" db="EMBL/GenBank/DDBJ databases">
        <title>Complete genome sequence of the haloalkaliphilic hydrocarbon-degrading bacterium Dietzia psychralcaliphila ILA-1T, isolated from a drain of a fish product-processing plant.</title>
        <authorList>
            <person name="Zhao J."/>
            <person name="Hu B."/>
            <person name="Geng S."/>
            <person name="Nie Y."/>
            <person name="Tang Y."/>
        </authorList>
    </citation>
    <scope>NUCLEOTIDE SEQUENCE [LARGE SCALE GENOMIC DNA]</scope>
    <source>
        <strain evidence="1 2">ILA-1</strain>
    </source>
</reference>
<keyword evidence="2" id="KW-1185">Reference proteome</keyword>
<gene>
    <name evidence="1" type="ORF">A6048_03635</name>
</gene>